<dbReference type="Proteomes" id="UP000320239">
    <property type="component" value="Unassembled WGS sequence"/>
</dbReference>
<keyword evidence="2" id="KW-0472">Membrane</keyword>
<reference evidence="3 4" key="1">
    <citation type="submission" date="2019-06" db="EMBL/GenBank/DDBJ databases">
        <title>Sequencing the genomes of 1000 actinobacteria strains.</title>
        <authorList>
            <person name="Klenk H.-P."/>
        </authorList>
    </citation>
    <scope>NUCLEOTIDE SEQUENCE [LARGE SCALE GENOMIC DNA]</scope>
    <source>
        <strain evidence="3 4">DSM 43866</strain>
    </source>
</reference>
<evidence type="ECO:0000313" key="3">
    <source>
        <dbReference type="EMBL" id="TWG26206.1"/>
    </source>
</evidence>
<dbReference type="EMBL" id="VIWY01000001">
    <property type="protein sequence ID" value="TWG26206.1"/>
    <property type="molecule type" value="Genomic_DNA"/>
</dbReference>
<feature type="compositionally biased region" description="Pro residues" evidence="1">
    <location>
        <begin position="26"/>
        <end position="45"/>
    </location>
</feature>
<evidence type="ECO:0000313" key="4">
    <source>
        <dbReference type="Proteomes" id="UP000320239"/>
    </source>
</evidence>
<accession>A0A561WQQ6</accession>
<comment type="caution">
    <text evidence="3">The sequence shown here is derived from an EMBL/GenBank/DDBJ whole genome shotgun (WGS) entry which is preliminary data.</text>
</comment>
<keyword evidence="2" id="KW-1133">Transmembrane helix</keyword>
<dbReference type="RefSeq" id="WP_428839724.1">
    <property type="nucleotide sequence ID" value="NZ_VIWY01000001.1"/>
</dbReference>
<proteinExistence type="predicted"/>
<evidence type="ECO:0000256" key="2">
    <source>
        <dbReference type="SAM" id="Phobius"/>
    </source>
</evidence>
<feature type="transmembrane region" description="Helical" evidence="2">
    <location>
        <begin position="82"/>
        <end position="103"/>
    </location>
</feature>
<keyword evidence="2" id="KW-0812">Transmembrane</keyword>
<dbReference type="AlphaFoldDB" id="A0A561WQQ6"/>
<feature type="transmembrane region" description="Helical" evidence="2">
    <location>
        <begin position="53"/>
        <end position="76"/>
    </location>
</feature>
<keyword evidence="4" id="KW-1185">Reference proteome</keyword>
<feature type="transmembrane region" description="Helical" evidence="2">
    <location>
        <begin position="110"/>
        <end position="132"/>
    </location>
</feature>
<gene>
    <name evidence="3" type="ORF">FHX34_1011187</name>
</gene>
<evidence type="ECO:0000256" key="1">
    <source>
        <dbReference type="SAM" id="MobiDB-lite"/>
    </source>
</evidence>
<name>A0A561WQQ6_ACTTI</name>
<sequence length="140" mass="14740">MKARVSPKSRTERTEMADRQITWPAPAQPGPPPPPALPPGLPPRPVYRESHPIGVGPVLSGLAAGTLWLVLFGSLGHDLASYAWWTILAAAVAWLAALVLTLVGDRGVALGVACVSGLGLSIALGFVTARWVGTFDFPLW</sequence>
<feature type="region of interest" description="Disordered" evidence="1">
    <location>
        <begin position="1"/>
        <end position="45"/>
    </location>
</feature>
<feature type="compositionally biased region" description="Basic and acidic residues" evidence="1">
    <location>
        <begin position="9"/>
        <end position="18"/>
    </location>
</feature>
<organism evidence="3 4">
    <name type="scientific">Actinoplanes teichomyceticus</name>
    <dbReference type="NCBI Taxonomy" id="1867"/>
    <lineage>
        <taxon>Bacteria</taxon>
        <taxon>Bacillati</taxon>
        <taxon>Actinomycetota</taxon>
        <taxon>Actinomycetes</taxon>
        <taxon>Micromonosporales</taxon>
        <taxon>Micromonosporaceae</taxon>
        <taxon>Actinoplanes</taxon>
    </lineage>
</organism>
<protein>
    <submittedName>
        <fullName evidence="3">Uncharacterized protein</fullName>
    </submittedName>
</protein>